<dbReference type="Gene3D" id="1.10.533.10">
    <property type="entry name" value="Death Domain, Fas"/>
    <property type="match status" value="1"/>
</dbReference>
<dbReference type="PANTHER" id="PTHR47220:SF1">
    <property type="entry name" value="TUMOR NECROSIS FACTOR RECEPTOR SUPERFAMILY MEMBER 25"/>
    <property type="match status" value="1"/>
</dbReference>
<sequence>MFPLISVIPLLLVLVIGGRCLYSYCRKREDRFSTAEKIKCFTQSMSPRPRPCLMEKFRGSRDFLKKQETLTDRNGLKSSENIYSFSSILPLKSNDTQGTLPSALQRGSTLYYIIDVVPIRRWKEFMRTLELKDTEIEMVEMEFPNVRDQQYEMLKRWRQQKKGALLSIYQALEKMHLSGCVEQLKGKLE</sequence>
<dbReference type="Proteomes" id="UP000515159">
    <property type="component" value="Chromosome 15"/>
</dbReference>
<dbReference type="AlphaFoldDB" id="A0A6P8P985"/>
<feature type="signal peptide" evidence="1">
    <location>
        <begin position="1"/>
        <end position="20"/>
    </location>
</feature>
<dbReference type="KEGG" id="gsh:117348895"/>
<dbReference type="SUPFAM" id="SSF47986">
    <property type="entry name" value="DEATH domain"/>
    <property type="match status" value="1"/>
</dbReference>
<dbReference type="InterPro" id="IPR011029">
    <property type="entry name" value="DEATH-like_dom_sf"/>
</dbReference>
<dbReference type="RefSeq" id="XP_033777405.1">
    <property type="nucleotide sequence ID" value="XM_033921514.1"/>
</dbReference>
<feature type="domain" description="Death" evidence="2">
    <location>
        <begin position="121"/>
        <end position="188"/>
    </location>
</feature>
<dbReference type="CTD" id="8718"/>
<keyword evidence="4" id="KW-0675">Receptor</keyword>
<dbReference type="GeneID" id="117348895"/>
<dbReference type="GO" id="GO:0005886">
    <property type="term" value="C:plasma membrane"/>
    <property type="evidence" value="ECO:0007669"/>
    <property type="project" value="TreeGrafter"/>
</dbReference>
<dbReference type="InterPro" id="IPR022329">
    <property type="entry name" value="TNFR_25"/>
</dbReference>
<name>A0A6P8P985_GEOSA</name>
<dbReference type="InterPro" id="IPR000488">
    <property type="entry name" value="Death_dom"/>
</dbReference>
<dbReference type="GO" id="GO:0007165">
    <property type="term" value="P:signal transduction"/>
    <property type="evidence" value="ECO:0007669"/>
    <property type="project" value="InterPro"/>
</dbReference>
<keyword evidence="1" id="KW-0732">Signal</keyword>
<dbReference type="OrthoDB" id="9940478at2759"/>
<gene>
    <name evidence="4" type="primary">TNFRSF25</name>
</gene>
<dbReference type="SMART" id="SM00005">
    <property type="entry name" value="DEATH"/>
    <property type="match status" value="1"/>
</dbReference>
<accession>A0A6P8P985</accession>
<protein>
    <submittedName>
        <fullName evidence="4">Tumor necrosis factor receptor superfamily member 25</fullName>
    </submittedName>
</protein>
<dbReference type="Pfam" id="PF00531">
    <property type="entry name" value="Death"/>
    <property type="match status" value="1"/>
</dbReference>
<dbReference type="PROSITE" id="PS50017">
    <property type="entry name" value="DEATH_DOMAIN"/>
    <property type="match status" value="1"/>
</dbReference>
<dbReference type="InParanoid" id="A0A6P8P985"/>
<evidence type="ECO:0000256" key="1">
    <source>
        <dbReference type="SAM" id="SignalP"/>
    </source>
</evidence>
<organism evidence="3 4">
    <name type="scientific">Geotrypetes seraphini</name>
    <name type="common">Gaboon caecilian</name>
    <name type="synonym">Caecilia seraphini</name>
    <dbReference type="NCBI Taxonomy" id="260995"/>
    <lineage>
        <taxon>Eukaryota</taxon>
        <taxon>Metazoa</taxon>
        <taxon>Chordata</taxon>
        <taxon>Craniata</taxon>
        <taxon>Vertebrata</taxon>
        <taxon>Euteleostomi</taxon>
        <taxon>Amphibia</taxon>
        <taxon>Gymnophiona</taxon>
        <taxon>Geotrypetes</taxon>
    </lineage>
</organism>
<evidence type="ECO:0000259" key="2">
    <source>
        <dbReference type="PROSITE" id="PS50017"/>
    </source>
</evidence>
<proteinExistence type="predicted"/>
<dbReference type="PANTHER" id="PTHR47220">
    <property type="entry name" value="TUMOR NECROSIS FACTOR RECEPTOR SUPERFAMILY MEMBER 25"/>
    <property type="match status" value="1"/>
</dbReference>
<evidence type="ECO:0000313" key="4">
    <source>
        <dbReference type="RefSeq" id="XP_033777405.1"/>
    </source>
</evidence>
<reference evidence="4" key="1">
    <citation type="submission" date="2025-08" db="UniProtKB">
        <authorList>
            <consortium name="RefSeq"/>
        </authorList>
    </citation>
    <scope>IDENTIFICATION</scope>
</reference>
<keyword evidence="3" id="KW-1185">Reference proteome</keyword>
<evidence type="ECO:0000313" key="3">
    <source>
        <dbReference type="Proteomes" id="UP000515159"/>
    </source>
</evidence>
<feature type="chain" id="PRO_5027804122" evidence="1">
    <location>
        <begin position="21"/>
        <end position="189"/>
    </location>
</feature>